<keyword evidence="2" id="KW-1185">Reference proteome</keyword>
<dbReference type="EMBL" id="AEJB01000684">
    <property type="protein sequence ID" value="ELP61438.1"/>
    <property type="molecule type" value="Genomic_DNA"/>
</dbReference>
<protein>
    <submittedName>
        <fullName evidence="1">Uncharacterized protein</fullName>
    </submittedName>
</protein>
<name>L7EPN1_STRT8</name>
<organism evidence="1 2">
    <name type="scientific">Streptomyces turgidiscabies (strain Car8)</name>
    <dbReference type="NCBI Taxonomy" id="698760"/>
    <lineage>
        <taxon>Bacteria</taxon>
        <taxon>Bacillati</taxon>
        <taxon>Actinomycetota</taxon>
        <taxon>Actinomycetes</taxon>
        <taxon>Kitasatosporales</taxon>
        <taxon>Streptomycetaceae</taxon>
        <taxon>Streptomyces</taxon>
    </lineage>
</organism>
<evidence type="ECO:0000313" key="1">
    <source>
        <dbReference type="EMBL" id="ELP61438.1"/>
    </source>
</evidence>
<feature type="non-terminal residue" evidence="1">
    <location>
        <position position="1"/>
    </location>
</feature>
<comment type="caution">
    <text evidence="1">The sequence shown here is derived from an EMBL/GenBank/DDBJ whole genome shotgun (WGS) entry which is preliminary data.</text>
</comment>
<gene>
    <name evidence="1" type="ORF">STRTUCAR8_09626</name>
</gene>
<reference evidence="1 2" key="1">
    <citation type="journal article" date="2011" name="Plasmid">
        <title>Streptomyces turgidiscabies Car8 contains a modular pathogenicity island that shares virulence genes with other actinobacterial plant pathogens.</title>
        <authorList>
            <person name="Huguet-Tapia J.C."/>
            <person name="Badger J.H."/>
            <person name="Loria R."/>
            <person name="Pettis G.S."/>
        </authorList>
    </citation>
    <scope>NUCLEOTIDE SEQUENCE [LARGE SCALE GENOMIC DNA]</scope>
    <source>
        <strain evidence="1 2">Car8</strain>
    </source>
</reference>
<evidence type="ECO:0000313" key="2">
    <source>
        <dbReference type="Proteomes" id="UP000010931"/>
    </source>
</evidence>
<sequence length="92" mass="10150">TETAPAGSNLVVSAVYQESARSVWITALTPYNEDEPQQTKVLHWNGRTWRDVTGPVDGLWADAITGDGKGTLHSLTHIYDRRTSTTRRAPCP</sequence>
<dbReference type="Proteomes" id="UP000010931">
    <property type="component" value="Unassembled WGS sequence"/>
</dbReference>
<dbReference type="AlphaFoldDB" id="L7EPN1"/>
<dbReference type="PATRIC" id="fig|698760.3.peg.9584"/>
<accession>L7EPN1</accession>
<proteinExistence type="predicted"/>